<dbReference type="PANTHER" id="PTHR36566:SF1">
    <property type="entry name" value="PYRIDINIUM-3,5-BISTHIOCARBOXYLIC ACID MONONUCLEOTIDE NICKEL INSERTION PROTEIN"/>
    <property type="match status" value="1"/>
</dbReference>
<dbReference type="InterPro" id="IPR002822">
    <property type="entry name" value="Ni_insertion"/>
</dbReference>
<dbReference type="EMBL" id="JBHSDV010000001">
    <property type="protein sequence ID" value="MFC4386342.1"/>
    <property type="molecule type" value="Genomic_DNA"/>
</dbReference>
<evidence type="ECO:0000313" key="3">
    <source>
        <dbReference type="EMBL" id="MFC4386342.1"/>
    </source>
</evidence>
<evidence type="ECO:0000313" key="4">
    <source>
        <dbReference type="Proteomes" id="UP001595880"/>
    </source>
</evidence>
<keyword evidence="1" id="KW-0533">Nickel</keyword>
<dbReference type="Pfam" id="PF01969">
    <property type="entry name" value="Ni_insertion"/>
    <property type="match status" value="1"/>
</dbReference>
<dbReference type="RefSeq" id="WP_390194869.1">
    <property type="nucleotide sequence ID" value="NZ_JBHSDV010000001.1"/>
</dbReference>
<reference evidence="4" key="1">
    <citation type="journal article" date="2019" name="Int. J. Syst. Evol. Microbiol.">
        <title>The Global Catalogue of Microorganisms (GCM) 10K type strain sequencing project: providing services to taxonomists for standard genome sequencing and annotation.</title>
        <authorList>
            <consortium name="The Broad Institute Genomics Platform"/>
            <consortium name="The Broad Institute Genome Sequencing Center for Infectious Disease"/>
            <person name="Wu L."/>
            <person name="Ma J."/>
        </authorList>
    </citation>
    <scope>NUCLEOTIDE SEQUENCE [LARGE SCALE GENOMIC DNA]</scope>
    <source>
        <strain evidence="4">KACC 14058</strain>
    </source>
</reference>
<sequence length="281" mass="31154">MTKTLYLDCFSGISGDMTVAALLATGVSFDELQEELKKLGMNKEYELIVKQVNKNGITSYKFDVLYEESKHADHHHSHEHSHHHDSDTHEHSHSHYHGHSHHHSHEHHHHHRTYKDIVSMINESELSNKTKEMALEMFKGIGQAEAKIHGQSLDDVHFHEVGAIDSIIDIVSVAILIDKLEIEKVIASHIPVGSGHIHIDHGTYPVPAPATLEILKGVPIKKSSLKGELTTPTGAAIIKVLVKEFSLGMPDLIVSEIGYGAGTKTFKEHPNVLRAVIGTSK</sequence>
<evidence type="ECO:0000256" key="2">
    <source>
        <dbReference type="SAM" id="MobiDB-lite"/>
    </source>
</evidence>
<feature type="compositionally biased region" description="Basic and acidic residues" evidence="2">
    <location>
        <begin position="82"/>
        <end position="93"/>
    </location>
</feature>
<accession>A0ABV8VPH5</accession>
<dbReference type="Proteomes" id="UP001595880">
    <property type="component" value="Unassembled WGS sequence"/>
</dbReference>
<feature type="compositionally biased region" description="Basic residues" evidence="2">
    <location>
        <begin position="72"/>
        <end position="81"/>
    </location>
</feature>
<name>A0ABV8VPH5_9BACI</name>
<comment type="caution">
    <text evidence="3">The sequence shown here is derived from an EMBL/GenBank/DDBJ whole genome shotgun (WGS) entry which is preliminary data.</text>
</comment>
<dbReference type="PANTHER" id="PTHR36566">
    <property type="entry name" value="NICKEL INSERTION PROTEIN-RELATED"/>
    <property type="match status" value="1"/>
</dbReference>
<feature type="region of interest" description="Disordered" evidence="2">
    <location>
        <begin position="70"/>
        <end position="113"/>
    </location>
</feature>
<organism evidence="3 4">
    <name type="scientific">Gracilibacillus marinus</name>
    <dbReference type="NCBI Taxonomy" id="630535"/>
    <lineage>
        <taxon>Bacteria</taxon>
        <taxon>Bacillati</taxon>
        <taxon>Bacillota</taxon>
        <taxon>Bacilli</taxon>
        <taxon>Bacillales</taxon>
        <taxon>Bacillaceae</taxon>
        <taxon>Gracilibacillus</taxon>
    </lineage>
</organism>
<gene>
    <name evidence="3" type="ORF">ACFOZ1_00835</name>
</gene>
<evidence type="ECO:0000256" key="1">
    <source>
        <dbReference type="ARBA" id="ARBA00022596"/>
    </source>
</evidence>
<protein>
    <submittedName>
        <fullName evidence="3">LarC family nickel insertion protein</fullName>
    </submittedName>
</protein>
<feature type="compositionally biased region" description="Basic residues" evidence="2">
    <location>
        <begin position="94"/>
        <end position="113"/>
    </location>
</feature>
<proteinExistence type="predicted"/>
<keyword evidence="4" id="KW-1185">Reference proteome</keyword>